<keyword evidence="4" id="KW-0808">Transferase</keyword>
<keyword evidence="5" id="KW-0418">Kinase</keyword>
<evidence type="ECO:0000259" key="6">
    <source>
        <dbReference type="PROSITE" id="PS50112"/>
    </source>
</evidence>
<evidence type="ECO:0000256" key="5">
    <source>
        <dbReference type="ARBA" id="ARBA00022777"/>
    </source>
</evidence>
<dbReference type="Proteomes" id="UP000218288">
    <property type="component" value="Chromosome"/>
</dbReference>
<evidence type="ECO:0000313" key="7">
    <source>
        <dbReference type="EMBL" id="BAU92454.1"/>
    </source>
</evidence>
<evidence type="ECO:0000256" key="4">
    <source>
        <dbReference type="ARBA" id="ARBA00022679"/>
    </source>
</evidence>
<sequence>MIWVTDHKGNCTYLSPEWYDLTGQKLDEALGAGWTEAIHPDDRVAIVDGFAQACARQVEFMLRYRLRRGDGSYIWILDAASPSFTPLTHEFVGFLGLISRYKDDEAQDLTAKAEIGTFRPGRAQGEFAPRNKLDIAADYLIAARAVTVEYGDEVAAAIDNALYALAQALRRDRSEKGSADTHH</sequence>
<dbReference type="InterPro" id="IPR000014">
    <property type="entry name" value="PAS"/>
</dbReference>
<dbReference type="GO" id="GO:0004673">
    <property type="term" value="F:protein histidine kinase activity"/>
    <property type="evidence" value="ECO:0007669"/>
    <property type="project" value="UniProtKB-EC"/>
</dbReference>
<dbReference type="NCBIfam" id="TIGR00229">
    <property type="entry name" value="sensory_box"/>
    <property type="match status" value="1"/>
</dbReference>
<dbReference type="PANTHER" id="PTHR43304:SF1">
    <property type="entry name" value="PAC DOMAIN-CONTAINING PROTEIN"/>
    <property type="match status" value="1"/>
</dbReference>
<accession>A0A160PHU5</accession>
<evidence type="ECO:0000256" key="1">
    <source>
        <dbReference type="ARBA" id="ARBA00000085"/>
    </source>
</evidence>
<protein>
    <recommendedName>
        <fullName evidence="2">histidine kinase</fullName>
        <ecNumber evidence="2">2.7.13.3</ecNumber>
    </recommendedName>
</protein>
<name>A0A160PHU5_9HYPH</name>
<dbReference type="InterPro" id="IPR035965">
    <property type="entry name" value="PAS-like_dom_sf"/>
</dbReference>
<gene>
    <name evidence="7" type="ORF">MPPM_3849</name>
</gene>
<proteinExistence type="predicted"/>
<dbReference type="AlphaFoldDB" id="A0A160PHU5"/>
<dbReference type="SUPFAM" id="SSF55785">
    <property type="entry name" value="PYP-like sensor domain (PAS domain)"/>
    <property type="match status" value="1"/>
</dbReference>
<dbReference type="PANTHER" id="PTHR43304">
    <property type="entry name" value="PHYTOCHROME-LIKE PROTEIN CPH1"/>
    <property type="match status" value="1"/>
</dbReference>
<dbReference type="Pfam" id="PF08447">
    <property type="entry name" value="PAS_3"/>
    <property type="match status" value="1"/>
</dbReference>
<feature type="domain" description="PAS" evidence="6">
    <location>
        <begin position="1"/>
        <end position="57"/>
    </location>
</feature>
<dbReference type="CDD" id="cd00130">
    <property type="entry name" value="PAS"/>
    <property type="match status" value="1"/>
</dbReference>
<dbReference type="InterPro" id="IPR013655">
    <property type="entry name" value="PAS_fold_3"/>
</dbReference>
<dbReference type="InterPro" id="IPR052162">
    <property type="entry name" value="Sensor_kinase/Photoreceptor"/>
</dbReference>
<dbReference type="OrthoDB" id="7993613at2"/>
<evidence type="ECO:0000256" key="2">
    <source>
        <dbReference type="ARBA" id="ARBA00012438"/>
    </source>
</evidence>
<evidence type="ECO:0000256" key="3">
    <source>
        <dbReference type="ARBA" id="ARBA00022553"/>
    </source>
</evidence>
<organism evidence="7 8">
    <name type="scientific">Methylorubrum populi</name>
    <dbReference type="NCBI Taxonomy" id="223967"/>
    <lineage>
        <taxon>Bacteria</taxon>
        <taxon>Pseudomonadati</taxon>
        <taxon>Pseudomonadota</taxon>
        <taxon>Alphaproteobacteria</taxon>
        <taxon>Hyphomicrobiales</taxon>
        <taxon>Methylobacteriaceae</taxon>
        <taxon>Methylorubrum</taxon>
    </lineage>
</organism>
<dbReference type="PROSITE" id="PS50112">
    <property type="entry name" value="PAS"/>
    <property type="match status" value="1"/>
</dbReference>
<evidence type="ECO:0000313" key="8">
    <source>
        <dbReference type="Proteomes" id="UP000218288"/>
    </source>
</evidence>
<dbReference type="EC" id="2.7.13.3" evidence="2"/>
<comment type="catalytic activity">
    <reaction evidence="1">
        <text>ATP + protein L-histidine = ADP + protein N-phospho-L-histidine.</text>
        <dbReference type="EC" id="2.7.13.3"/>
    </reaction>
</comment>
<keyword evidence="3" id="KW-0597">Phosphoprotein</keyword>
<dbReference type="EMBL" id="AP014809">
    <property type="protein sequence ID" value="BAU92454.1"/>
    <property type="molecule type" value="Genomic_DNA"/>
</dbReference>
<reference evidence="7 8" key="1">
    <citation type="journal article" date="2016" name="Genome Announc.">
        <title>Complete Genome Sequence of Methylobacterium populi P-1M, Isolated from Pink-Pigmented Household Biofilm.</title>
        <authorList>
            <person name="Morohoshi T."/>
            <person name="Ikeda T."/>
        </authorList>
    </citation>
    <scope>NUCLEOTIDE SEQUENCE [LARGE SCALE GENOMIC DNA]</scope>
    <source>
        <strain evidence="7 8">P-1M</strain>
    </source>
</reference>
<dbReference type="Gene3D" id="3.30.450.20">
    <property type="entry name" value="PAS domain"/>
    <property type="match status" value="1"/>
</dbReference>
<dbReference type="RefSeq" id="WP_096486395.1">
    <property type="nucleotide sequence ID" value="NZ_AP014809.1"/>
</dbReference>